<keyword evidence="4" id="KW-1185">Reference proteome</keyword>
<keyword evidence="3" id="KW-0966">Cell projection</keyword>
<evidence type="ECO:0000259" key="2">
    <source>
        <dbReference type="Pfam" id="PF02120"/>
    </source>
</evidence>
<sequence length="399" mass="43388">MNLTDVQQTQTAKPLTKFNGKELPASGVGNFASLLQYLVQPSVETGQNTPLDPQTMPADETTDLEVKPLVEQLTAQPEKVLQLLEQPDVEKMTHDSKKAMELLHFIKTIQDGQPGQALELFEQFPASIQQVLTAAMSTVVGTTKEQVKANELPVGMNTPVIHKMDPSGTILPSPILALPTVTAVPVNNPMLTEAAVVKKEIVVPSSSNRLVSSESPASILKTAGLTKKGVEPIPVVADPEGKEQPAPLTGLKLERMTSAGPTIVRPPVMHSSVDEQLTSRIEAAMKQAPFLKGADGSTRMSIRLYPEQLGEVVIQLDKKDGLLTVKLFAATEQAKQLLDQQLGKLHTSLQPQAPLVKVETGMLAASVKDFEQGLPQERRERQQEEPTPYEEELEEDEDD</sequence>
<dbReference type="KEGG" id="esi:Exig_1873"/>
<dbReference type="RefSeq" id="WP_012370743.1">
    <property type="nucleotide sequence ID" value="NC_010556.1"/>
</dbReference>
<dbReference type="CDD" id="cd17470">
    <property type="entry name" value="T3SS_Flik_C"/>
    <property type="match status" value="1"/>
</dbReference>
<keyword evidence="3" id="KW-0282">Flagellum</keyword>
<feature type="compositionally biased region" description="Polar residues" evidence="1">
    <location>
        <begin position="1"/>
        <end position="13"/>
    </location>
</feature>
<feature type="compositionally biased region" description="Acidic residues" evidence="1">
    <location>
        <begin position="387"/>
        <end position="399"/>
    </location>
</feature>
<evidence type="ECO:0000313" key="3">
    <source>
        <dbReference type="EMBL" id="ACB61325.1"/>
    </source>
</evidence>
<dbReference type="HOGENOM" id="CLU_709289_0_0_9"/>
<protein>
    <submittedName>
        <fullName evidence="3">Flagellar hook-length control protein</fullName>
    </submittedName>
</protein>
<feature type="region of interest" description="Disordered" evidence="1">
    <location>
        <begin position="367"/>
        <end position="399"/>
    </location>
</feature>
<dbReference type="STRING" id="262543.Exig_1873"/>
<gene>
    <name evidence="3" type="ordered locus">Exig_1873</name>
</gene>
<reference evidence="3 4" key="1">
    <citation type="journal article" date="2006" name="Extremophiles">
        <title>Characterization of Exiguobacterium isolates from the Siberian permafrost. Description of Exiguobacterium sibiricum sp. nov.</title>
        <authorList>
            <person name="Rodrigues D.F."/>
            <person name="Goris J."/>
            <person name="Vishnivetskaya T."/>
            <person name="Gilichinsky D."/>
            <person name="Thomashow M.F."/>
            <person name="Tiedje J.M."/>
        </authorList>
    </citation>
    <scope>NUCLEOTIDE SEQUENCE [LARGE SCALE GENOMIC DNA]</scope>
    <source>
        <strain evidence="4">DSM 17290 / CIP 109462 / JCM 13490 / 255-15</strain>
    </source>
</reference>
<dbReference type="Gene3D" id="3.30.750.140">
    <property type="match status" value="1"/>
</dbReference>
<reference evidence="3 4" key="2">
    <citation type="journal article" date="2008" name="BMC Genomics">
        <title>Architecture of thermal adaptation in an Exiguobacterium sibiricum strain isolated from 3 million year old permafrost: a genome and transcriptome approach.</title>
        <authorList>
            <person name="Rodrigues D.F."/>
            <person name="Ivanova N."/>
            <person name="He Z."/>
            <person name="Huebner M."/>
            <person name="Zhou J."/>
            <person name="Tiedje J.M."/>
        </authorList>
    </citation>
    <scope>NUCLEOTIDE SEQUENCE [LARGE SCALE GENOMIC DNA]</scope>
    <source>
        <strain evidence="4">DSM 17290 / CIP 109462 / JCM 13490 / 255-15</strain>
    </source>
</reference>
<accession>B1YI98</accession>
<dbReference type="eggNOG" id="COG3144">
    <property type="taxonomic scope" value="Bacteria"/>
</dbReference>
<reference evidence="4" key="3">
    <citation type="submission" date="2008-04" db="EMBL/GenBank/DDBJ databases">
        <title>Complete sequence of chromosome of Exiguobacterium sibiricum 255-15.</title>
        <authorList>
            <consortium name="US DOE Joint Genome Institute"/>
            <person name="Copeland A."/>
            <person name="Lucas S."/>
            <person name="Lapidus A."/>
            <person name="Glavina del Rio T."/>
            <person name="Dalin E."/>
            <person name="Tice H."/>
            <person name="Bruce D."/>
            <person name="Goodwin L."/>
            <person name="Pitluck S."/>
            <person name="Kiss H."/>
            <person name="Chertkov O."/>
            <person name="Monk C."/>
            <person name="Brettin T."/>
            <person name="Detter J.C."/>
            <person name="Han C."/>
            <person name="Kuske C.R."/>
            <person name="Schmutz J."/>
            <person name="Larimer F."/>
            <person name="Land M."/>
            <person name="Hauser L."/>
            <person name="Kyrpides N."/>
            <person name="Mikhailova N."/>
            <person name="Vishnivetskaya T."/>
            <person name="Rodrigues D.F."/>
            <person name="Gilichinsky D."/>
            <person name="Tiedje J."/>
            <person name="Richardson P."/>
        </authorList>
    </citation>
    <scope>NUCLEOTIDE SEQUENCE [LARGE SCALE GENOMIC DNA]</scope>
    <source>
        <strain evidence="4">DSM 17290 / CIP 109462 / JCM 13490 / 255-15</strain>
    </source>
</reference>
<evidence type="ECO:0000256" key="1">
    <source>
        <dbReference type="SAM" id="MobiDB-lite"/>
    </source>
</evidence>
<dbReference type="OrthoDB" id="2112988at2"/>
<dbReference type="AlphaFoldDB" id="B1YI98"/>
<dbReference type="EMBL" id="CP001022">
    <property type="protein sequence ID" value="ACB61325.1"/>
    <property type="molecule type" value="Genomic_DNA"/>
</dbReference>
<feature type="domain" description="Flagellar hook-length control protein-like C-terminal" evidence="2">
    <location>
        <begin position="294"/>
        <end position="352"/>
    </location>
</feature>
<dbReference type="InterPro" id="IPR038610">
    <property type="entry name" value="FliK-like_C_sf"/>
</dbReference>
<evidence type="ECO:0000313" key="4">
    <source>
        <dbReference type="Proteomes" id="UP000001681"/>
    </source>
</evidence>
<keyword evidence="3" id="KW-0969">Cilium</keyword>
<name>B1YI98_EXIS2</name>
<feature type="compositionally biased region" description="Basic and acidic residues" evidence="1">
    <location>
        <begin position="368"/>
        <end position="384"/>
    </location>
</feature>
<dbReference type="InterPro" id="IPR021136">
    <property type="entry name" value="Flagellar_hook_control-like_C"/>
</dbReference>
<proteinExistence type="predicted"/>
<feature type="region of interest" description="Disordered" evidence="1">
    <location>
        <begin position="1"/>
        <end position="20"/>
    </location>
</feature>
<organism evidence="3 4">
    <name type="scientific">Exiguobacterium sibiricum (strain DSM 17290 / CCUG 55495 / CIP 109462 / JCM 13490 / 255-15)</name>
    <dbReference type="NCBI Taxonomy" id="262543"/>
    <lineage>
        <taxon>Bacteria</taxon>
        <taxon>Bacillati</taxon>
        <taxon>Bacillota</taxon>
        <taxon>Bacilli</taxon>
        <taxon>Bacillales</taxon>
        <taxon>Bacillales Family XII. Incertae Sedis</taxon>
        <taxon>Exiguobacterium</taxon>
    </lineage>
</organism>
<dbReference type="Proteomes" id="UP000001681">
    <property type="component" value="Chromosome"/>
</dbReference>
<dbReference type="Pfam" id="PF02120">
    <property type="entry name" value="Flg_hook"/>
    <property type="match status" value="1"/>
</dbReference>